<dbReference type="Gramene" id="OPUNC12G04620.2">
    <property type="protein sequence ID" value="OPUNC12G04620.2"/>
    <property type="gene ID" value="OPUNC12G04620"/>
</dbReference>
<dbReference type="STRING" id="4537.A0A0E0MK99"/>
<keyword evidence="5" id="KW-1185">Reference proteome</keyword>
<dbReference type="PANTHER" id="PTHR12802:SF41">
    <property type="entry name" value="BRAHMA ASSOCIATED PROTEIN 155 KDA"/>
    <property type="match status" value="1"/>
</dbReference>
<dbReference type="Gene3D" id="1.10.10.10">
    <property type="entry name" value="Winged helix-like DNA-binding domain superfamily/Winged helix DNA-binding domain"/>
    <property type="match status" value="2"/>
</dbReference>
<evidence type="ECO:0000256" key="2">
    <source>
        <dbReference type="SAM" id="MobiDB-lite"/>
    </source>
</evidence>
<dbReference type="HOGENOM" id="CLU_457414_0_0_1"/>
<reference evidence="4" key="1">
    <citation type="submission" date="2015-04" db="UniProtKB">
        <authorList>
            <consortium name="EnsemblPlants"/>
        </authorList>
    </citation>
    <scope>IDENTIFICATION</scope>
</reference>
<evidence type="ECO:0000313" key="5">
    <source>
        <dbReference type="Proteomes" id="UP000026962"/>
    </source>
</evidence>
<dbReference type="PROSITE" id="PS50934">
    <property type="entry name" value="SWIRM"/>
    <property type="match status" value="1"/>
</dbReference>
<sequence length="597" mass="66872">MARWKRSPSPSKQSAAEANGDNDYDALHAAADAGSGTLDGGDGVPVLHLRRAPPVGGAPPAAGVSATSDVGGGGCTGTNASSATAPPPPAMIPYDASSSAADWFSPMGVHRLERQVVPHFFSGKFPGHTAERYMMLRNRVIAKYLENPVKRIGFSECQGLVTSTAELDDLSTIVWFLDTWGIINYFAVGPEYVESIKMELRMVNSLIREDPTRELHLMSDPSKSIDCLVLFDQPKCNIRADIASAASTLSSPKMTNGEAGIIDLNDPGMLSYISIPPPLMEGRHDGSVVKQFLNKLLIVPWQSDWFLPTTVHRLERQGLPHLFAGKSPVYTPQKYMMLRNRGVDGKKDGPENDGDRWTYLESLPLLEGMDIYDENWNAIVEQVGTKSEVQCFHHFPWLSNCNGSTSGSFLQISEAGHLPFINTANPIISLGEFDQQETGKSKKGLSYLSSEKMEEYLQRNEDKQDEIRLNIANLIRAESERKNQLKLEDILQEIKQRELVEEKRQQRLEDIIQELKGKELVEEKRQQRLEDIIQELKGKELVEEKRQQRLEDIMQELKGRELVEEKRQQLTEDMSADLKATLLKSEEVARYMKDMST</sequence>
<dbReference type="EnsemblPlants" id="OPUNC12G04620.2">
    <property type="protein sequence ID" value="OPUNC12G04620.2"/>
    <property type="gene ID" value="OPUNC12G04620"/>
</dbReference>
<dbReference type="InterPro" id="IPR009057">
    <property type="entry name" value="Homeodomain-like_sf"/>
</dbReference>
<dbReference type="Gramene" id="OPUNC12G04620.1">
    <property type="protein sequence ID" value="OPUNC12G04620.1"/>
    <property type="gene ID" value="OPUNC12G04620"/>
</dbReference>
<evidence type="ECO:0000259" key="3">
    <source>
        <dbReference type="PROSITE" id="PS50934"/>
    </source>
</evidence>
<name>A0A0E0MK99_ORYPU</name>
<dbReference type="SUPFAM" id="SSF46689">
    <property type="entry name" value="Homeodomain-like"/>
    <property type="match status" value="2"/>
</dbReference>
<dbReference type="EnsemblPlants" id="OPUNC12G04620.1">
    <property type="protein sequence ID" value="OPUNC12G04620.1"/>
    <property type="gene ID" value="OPUNC12G04620"/>
</dbReference>
<keyword evidence="1" id="KW-0539">Nucleus</keyword>
<dbReference type="InterPro" id="IPR036388">
    <property type="entry name" value="WH-like_DNA-bd_sf"/>
</dbReference>
<dbReference type="Pfam" id="PF04433">
    <property type="entry name" value="SWIRM"/>
    <property type="match status" value="1"/>
</dbReference>
<proteinExistence type="predicted"/>
<dbReference type="AlphaFoldDB" id="A0A0E0MK99"/>
<feature type="region of interest" description="Disordered" evidence="2">
    <location>
        <begin position="1"/>
        <end position="67"/>
    </location>
</feature>
<dbReference type="PANTHER" id="PTHR12802">
    <property type="entry name" value="SWI/SNF COMPLEX-RELATED"/>
    <property type="match status" value="1"/>
</dbReference>
<organism evidence="4">
    <name type="scientific">Oryza punctata</name>
    <name type="common">Red rice</name>
    <dbReference type="NCBI Taxonomy" id="4537"/>
    <lineage>
        <taxon>Eukaryota</taxon>
        <taxon>Viridiplantae</taxon>
        <taxon>Streptophyta</taxon>
        <taxon>Embryophyta</taxon>
        <taxon>Tracheophyta</taxon>
        <taxon>Spermatophyta</taxon>
        <taxon>Magnoliopsida</taxon>
        <taxon>Liliopsida</taxon>
        <taxon>Poales</taxon>
        <taxon>Poaceae</taxon>
        <taxon>BOP clade</taxon>
        <taxon>Oryzoideae</taxon>
        <taxon>Oryzeae</taxon>
        <taxon>Oryzinae</taxon>
        <taxon>Oryza</taxon>
    </lineage>
</organism>
<feature type="compositionally biased region" description="Low complexity" evidence="2">
    <location>
        <begin position="52"/>
        <end position="64"/>
    </location>
</feature>
<dbReference type="Gene3D" id="1.10.10.60">
    <property type="entry name" value="Homeodomain-like"/>
    <property type="match status" value="1"/>
</dbReference>
<dbReference type="InterPro" id="IPR007526">
    <property type="entry name" value="SWIRM"/>
</dbReference>
<protein>
    <recommendedName>
        <fullName evidence="3">SWIRM domain-containing protein</fullName>
    </recommendedName>
</protein>
<feature type="domain" description="SWIRM" evidence="3">
    <location>
        <begin position="95"/>
        <end position="194"/>
    </location>
</feature>
<evidence type="ECO:0000256" key="1">
    <source>
        <dbReference type="ARBA" id="ARBA00023242"/>
    </source>
</evidence>
<dbReference type="InterPro" id="IPR001005">
    <property type="entry name" value="SANT/Myb"/>
</dbReference>
<reference evidence="4" key="2">
    <citation type="submission" date="2018-05" db="EMBL/GenBank/DDBJ databases">
        <title>OpunRS2 (Oryza punctata Reference Sequence Version 2).</title>
        <authorList>
            <person name="Zhang J."/>
            <person name="Kudrna D."/>
            <person name="Lee S."/>
            <person name="Talag J."/>
            <person name="Welchert J."/>
            <person name="Wing R.A."/>
        </authorList>
    </citation>
    <scope>NUCLEOTIDE SEQUENCE [LARGE SCALE GENOMIC DNA]</scope>
</reference>
<dbReference type="CDD" id="cd00167">
    <property type="entry name" value="SANT"/>
    <property type="match status" value="1"/>
</dbReference>
<accession>A0A0E0MK99</accession>
<evidence type="ECO:0000313" key="4">
    <source>
        <dbReference type="EnsemblPlants" id="OPUNC12G04620.2"/>
    </source>
</evidence>
<dbReference type="Proteomes" id="UP000026962">
    <property type="component" value="Chromosome 12"/>
</dbReference>
<dbReference type="eggNOG" id="KOG1279">
    <property type="taxonomic scope" value="Eukaryota"/>
</dbReference>